<accession>A0A518FX91</accession>
<evidence type="ECO:0000313" key="1">
    <source>
        <dbReference type="EMBL" id="QDV20876.1"/>
    </source>
</evidence>
<reference evidence="1 2" key="1">
    <citation type="submission" date="2019-02" db="EMBL/GenBank/DDBJ databases">
        <title>Deep-cultivation of Planctomycetes and their phenomic and genomic characterization uncovers novel biology.</title>
        <authorList>
            <person name="Wiegand S."/>
            <person name="Jogler M."/>
            <person name="Boedeker C."/>
            <person name="Pinto D."/>
            <person name="Vollmers J."/>
            <person name="Rivas-Marin E."/>
            <person name="Kohn T."/>
            <person name="Peeters S.H."/>
            <person name="Heuer A."/>
            <person name="Rast P."/>
            <person name="Oberbeckmann S."/>
            <person name="Bunk B."/>
            <person name="Jeske O."/>
            <person name="Meyerdierks A."/>
            <person name="Storesund J.E."/>
            <person name="Kallscheuer N."/>
            <person name="Luecker S."/>
            <person name="Lage O.M."/>
            <person name="Pohl T."/>
            <person name="Merkel B.J."/>
            <person name="Hornburger P."/>
            <person name="Mueller R.-W."/>
            <person name="Bruemmer F."/>
            <person name="Labrenz M."/>
            <person name="Spormann A.M."/>
            <person name="Op den Camp H."/>
            <person name="Overmann J."/>
            <person name="Amann R."/>
            <person name="Jetten M.S.M."/>
            <person name="Mascher T."/>
            <person name="Medema M.H."/>
            <person name="Devos D.P."/>
            <person name="Kaster A.-K."/>
            <person name="Ovreas L."/>
            <person name="Rohde M."/>
            <person name="Galperin M.Y."/>
            <person name="Jogler C."/>
        </authorList>
    </citation>
    <scope>NUCLEOTIDE SEQUENCE [LARGE SCALE GENOMIC DNA]</scope>
    <source>
        <strain evidence="1 2">Pan153</strain>
    </source>
</reference>
<gene>
    <name evidence="1" type="ORF">Pan153_55550</name>
</gene>
<dbReference type="RefSeq" id="WP_145459423.1">
    <property type="nucleotide sequence ID" value="NZ_CP036317.1"/>
</dbReference>
<evidence type="ECO:0000313" key="2">
    <source>
        <dbReference type="Proteomes" id="UP000320839"/>
    </source>
</evidence>
<name>A0A518FX91_9PLAN</name>
<organism evidence="1 2">
    <name type="scientific">Gimesia panareensis</name>
    <dbReference type="NCBI Taxonomy" id="2527978"/>
    <lineage>
        <taxon>Bacteria</taxon>
        <taxon>Pseudomonadati</taxon>
        <taxon>Planctomycetota</taxon>
        <taxon>Planctomycetia</taxon>
        <taxon>Planctomycetales</taxon>
        <taxon>Planctomycetaceae</taxon>
        <taxon>Gimesia</taxon>
    </lineage>
</organism>
<dbReference type="Proteomes" id="UP000320839">
    <property type="component" value="Chromosome"/>
</dbReference>
<proteinExistence type="predicted"/>
<protein>
    <recommendedName>
        <fullName evidence="3">ACT domain-containing protein</fullName>
    </recommendedName>
</protein>
<dbReference type="AlphaFoldDB" id="A0A518FX91"/>
<dbReference type="EMBL" id="CP036317">
    <property type="protein sequence ID" value="QDV20876.1"/>
    <property type="molecule type" value="Genomic_DNA"/>
</dbReference>
<evidence type="ECO:0008006" key="3">
    <source>
        <dbReference type="Google" id="ProtNLM"/>
    </source>
</evidence>
<sequence length="94" mass="10283">MNKSRVWVRALSDSCRVSVDNIGNAALVLDSLSQIEALKGLTSVTLIVELKDDLMPSASKCSFIVPGSSNRTLQTLENALRQMPNVELMLEPDH</sequence>